<reference evidence="1 2" key="1">
    <citation type="submission" date="2020-01" db="EMBL/GenBank/DDBJ databases">
        <authorList>
            <person name="Gupta K D."/>
        </authorList>
    </citation>
    <scope>NUCLEOTIDE SEQUENCE [LARGE SCALE GENOMIC DNA]</scope>
</reference>
<protein>
    <submittedName>
        <fullName evidence="1">Uncharacterized protein</fullName>
    </submittedName>
</protein>
<organism evidence="1 2">
    <name type="scientific">Cyclocybe aegerita</name>
    <name type="common">Black poplar mushroom</name>
    <name type="synonym">Agrocybe aegerita</name>
    <dbReference type="NCBI Taxonomy" id="1973307"/>
    <lineage>
        <taxon>Eukaryota</taxon>
        <taxon>Fungi</taxon>
        <taxon>Dikarya</taxon>
        <taxon>Basidiomycota</taxon>
        <taxon>Agaricomycotina</taxon>
        <taxon>Agaricomycetes</taxon>
        <taxon>Agaricomycetidae</taxon>
        <taxon>Agaricales</taxon>
        <taxon>Agaricineae</taxon>
        <taxon>Bolbitiaceae</taxon>
        <taxon>Cyclocybe</taxon>
    </lineage>
</organism>
<evidence type="ECO:0000313" key="1">
    <source>
        <dbReference type="EMBL" id="CAA7260633.1"/>
    </source>
</evidence>
<gene>
    <name evidence="1" type="ORF">AAE3_LOCUS2820</name>
</gene>
<proteinExistence type="predicted"/>
<dbReference type="Proteomes" id="UP000467700">
    <property type="component" value="Unassembled WGS sequence"/>
</dbReference>
<dbReference type="EMBL" id="CACVBS010000030">
    <property type="protein sequence ID" value="CAA7260633.1"/>
    <property type="molecule type" value="Genomic_DNA"/>
</dbReference>
<sequence>MSGALDLLVNQTSAIDVNRSGLLKLLAKTKADILPSPSTQRARGSSLGSPELSVEPSSVYIPNDSLDSANGWGFHPLLALTAEMGYDEPAGLALSFEVEVEVEVTSLGGAVCCVGNTTKAAGPAPLAQRYSQPASHTQSTPTQASQIELISFSASSGSTSTSTSTRVSSPLSHLCPTHHPPAFRRHEELDSLQPFLLVSLLALFLLSIRHEPNDRRSNPTTFNPRPSVRPTLTLNLLFGLNKEDILRSTF</sequence>
<comment type="caution">
    <text evidence="1">The sequence shown here is derived from an EMBL/GenBank/DDBJ whole genome shotgun (WGS) entry which is preliminary data.</text>
</comment>
<keyword evidence="2" id="KW-1185">Reference proteome</keyword>
<dbReference type="AlphaFoldDB" id="A0A8S0WFG2"/>
<name>A0A8S0WFG2_CYCAE</name>
<accession>A0A8S0WFG2</accession>
<evidence type="ECO:0000313" key="2">
    <source>
        <dbReference type="Proteomes" id="UP000467700"/>
    </source>
</evidence>